<protein>
    <recommendedName>
        <fullName evidence="3">Maturase K</fullName>
    </recommendedName>
</protein>
<evidence type="ECO:0000313" key="1">
    <source>
        <dbReference type="EMBL" id="MEQ2201675.1"/>
    </source>
</evidence>
<dbReference type="EMBL" id="JAHRIN010028576">
    <property type="protein sequence ID" value="MEQ2201675.1"/>
    <property type="molecule type" value="Genomic_DNA"/>
</dbReference>
<accession>A0ABV0R0P0</accession>
<proteinExistence type="predicted"/>
<evidence type="ECO:0000313" key="2">
    <source>
        <dbReference type="Proteomes" id="UP001434883"/>
    </source>
</evidence>
<gene>
    <name evidence="1" type="ORF">XENOCAPTIV_016239</name>
</gene>
<reference evidence="1 2" key="1">
    <citation type="submission" date="2021-06" db="EMBL/GenBank/DDBJ databases">
        <authorList>
            <person name="Palmer J.M."/>
        </authorList>
    </citation>
    <scope>NUCLEOTIDE SEQUENCE [LARGE SCALE GENOMIC DNA]</scope>
    <source>
        <strain evidence="1 2">XC_2019</strain>
        <tissue evidence="1">Muscle</tissue>
    </source>
</reference>
<dbReference type="Proteomes" id="UP001434883">
    <property type="component" value="Unassembled WGS sequence"/>
</dbReference>
<feature type="non-terminal residue" evidence="1">
    <location>
        <position position="1"/>
    </location>
</feature>
<evidence type="ECO:0008006" key="3">
    <source>
        <dbReference type="Google" id="ProtNLM"/>
    </source>
</evidence>
<name>A0ABV0R0P0_9TELE</name>
<keyword evidence="2" id="KW-1185">Reference proteome</keyword>
<sequence>LTILMDIIRNLLHHTWPHKCGSRHHHRRGKRGGHNVKLLANIDLLSQQSSYKIPREYSDFIVHHPMEYCYRWLRSTDAGTGWTPPDRSHSRIRGRVENLHSLGRVLQLASQGSICMALFNTRSLTNKTFILKDYFCSHSLDFLLLTET</sequence>
<organism evidence="1 2">
    <name type="scientific">Xenoophorus captivus</name>
    <dbReference type="NCBI Taxonomy" id="1517983"/>
    <lineage>
        <taxon>Eukaryota</taxon>
        <taxon>Metazoa</taxon>
        <taxon>Chordata</taxon>
        <taxon>Craniata</taxon>
        <taxon>Vertebrata</taxon>
        <taxon>Euteleostomi</taxon>
        <taxon>Actinopterygii</taxon>
        <taxon>Neopterygii</taxon>
        <taxon>Teleostei</taxon>
        <taxon>Neoteleostei</taxon>
        <taxon>Acanthomorphata</taxon>
        <taxon>Ovalentaria</taxon>
        <taxon>Atherinomorphae</taxon>
        <taxon>Cyprinodontiformes</taxon>
        <taxon>Goodeidae</taxon>
        <taxon>Xenoophorus</taxon>
    </lineage>
</organism>
<comment type="caution">
    <text evidence="1">The sequence shown here is derived from an EMBL/GenBank/DDBJ whole genome shotgun (WGS) entry which is preliminary data.</text>
</comment>